<dbReference type="OrthoDB" id="1523598at2"/>
<feature type="domain" description="N-acetylmuramidase" evidence="2">
    <location>
        <begin position="223"/>
        <end position="407"/>
    </location>
</feature>
<dbReference type="EMBL" id="WINI01000008">
    <property type="protein sequence ID" value="MQR02101.1"/>
    <property type="molecule type" value="Genomic_DNA"/>
</dbReference>
<dbReference type="Proteomes" id="UP000451565">
    <property type="component" value="Unassembled WGS sequence"/>
</dbReference>
<feature type="region of interest" description="Disordered" evidence="1">
    <location>
        <begin position="120"/>
        <end position="152"/>
    </location>
</feature>
<feature type="region of interest" description="Disordered" evidence="1">
    <location>
        <begin position="1"/>
        <end position="28"/>
    </location>
</feature>
<feature type="region of interest" description="Disordered" evidence="1">
    <location>
        <begin position="174"/>
        <end position="193"/>
    </location>
</feature>
<dbReference type="RefSeq" id="WP_153235727.1">
    <property type="nucleotide sequence ID" value="NZ_WINI01000008.1"/>
</dbReference>
<proteinExistence type="predicted"/>
<evidence type="ECO:0000313" key="3">
    <source>
        <dbReference type="EMBL" id="MQR02101.1"/>
    </source>
</evidence>
<sequence length="414" mass="46768">MHKPHHAPKKQDPADEFNNPNDVSEDEDKNYFDLGHKIDLLFIDVNRNPIKGLKVILSWSGKTVTGITPANGLIDGIDLEHADVEMSIKVARLRNGNLKEIAKTTSGYVNKRVTIQSKKLKVKVRTKPHPKEPPAKPETPKPLPEKTTDEKKSVGELQSAWNWIENIFGIRTAPTAPSATPKTDVPTTKATGDEPKLDFLDKYTGEKLTEADYETAAKELDCEVEAIKAFAIVESGGSGFDKHNRPKVLFERQYFSRFTKSKFDKDYPDISAKKGYRWKPVHKVKSADELDKDSYPNAGSEDFNIELSYQRLVKAYKLDKDAALKACSWGIFQVLGANYAGAFSSVQEMVKAVSKNEIGHLKTFVSFIKVNKLEIYLKNKEWLTLAIKYNGPSQDKYDVKLKKCYENLIKQKEK</sequence>
<evidence type="ECO:0000256" key="1">
    <source>
        <dbReference type="SAM" id="MobiDB-lite"/>
    </source>
</evidence>
<protein>
    <submittedName>
        <fullName evidence="3">DUF3380 domain-containing protein</fullName>
    </submittedName>
</protein>
<dbReference type="Pfam" id="PF11860">
    <property type="entry name" value="Muramidase"/>
    <property type="match status" value="1"/>
</dbReference>
<evidence type="ECO:0000313" key="4">
    <source>
        <dbReference type="Proteomes" id="UP000451565"/>
    </source>
</evidence>
<comment type="caution">
    <text evidence="3">The sequence shown here is derived from an EMBL/GenBank/DDBJ whole genome shotgun (WGS) entry which is preliminary data.</text>
</comment>
<name>A0A843YXW1_9BURK</name>
<organism evidence="3 4">
    <name type="scientific">Glaciimonas soli</name>
    <dbReference type="NCBI Taxonomy" id="2590999"/>
    <lineage>
        <taxon>Bacteria</taxon>
        <taxon>Pseudomonadati</taxon>
        <taxon>Pseudomonadota</taxon>
        <taxon>Betaproteobacteria</taxon>
        <taxon>Burkholderiales</taxon>
        <taxon>Oxalobacteraceae</taxon>
        <taxon>Glaciimonas</taxon>
    </lineage>
</organism>
<feature type="compositionally biased region" description="Basic and acidic residues" evidence="1">
    <location>
        <begin position="129"/>
        <end position="152"/>
    </location>
</feature>
<keyword evidence="4" id="KW-1185">Reference proteome</keyword>
<evidence type="ECO:0000259" key="2">
    <source>
        <dbReference type="Pfam" id="PF11860"/>
    </source>
</evidence>
<gene>
    <name evidence="3" type="ORF">GEV47_15600</name>
</gene>
<dbReference type="InterPro" id="IPR024408">
    <property type="entry name" value="Muramidase"/>
</dbReference>
<dbReference type="AlphaFoldDB" id="A0A843YXW1"/>
<accession>A0A843YXW1</accession>
<reference evidence="3 4" key="1">
    <citation type="submission" date="2019-10" db="EMBL/GenBank/DDBJ databases">
        <title>Glaciimonas soli sp. nov., a psychrophilic bacterium isolated from the forest soil of a high elevation mountain in Taiwan.</title>
        <authorList>
            <person name="Wang L.-T."/>
            <person name="Shieh W.Y."/>
        </authorList>
    </citation>
    <scope>NUCLEOTIDE SEQUENCE [LARGE SCALE GENOMIC DNA]</scope>
    <source>
        <strain evidence="3 4">GS1</strain>
    </source>
</reference>